<protein>
    <recommendedName>
        <fullName evidence="8">Type IV secretion system protein VirB3</fullName>
    </recommendedName>
</protein>
<evidence type="ECO:0000256" key="4">
    <source>
        <dbReference type="ARBA" id="ARBA00023136"/>
    </source>
</evidence>
<comment type="subcellular location">
    <subcellularLocation>
        <location evidence="1">Membrane</location>
    </subcellularLocation>
</comment>
<dbReference type="EMBL" id="BJYZ01000036">
    <property type="protein sequence ID" value="GEO42162.1"/>
    <property type="molecule type" value="Genomic_DNA"/>
</dbReference>
<evidence type="ECO:0000256" key="5">
    <source>
        <dbReference type="SAM" id="Phobius"/>
    </source>
</evidence>
<keyword evidence="2 5" id="KW-0812">Transmembrane</keyword>
<keyword evidence="7" id="KW-1185">Reference proteome</keyword>
<sequence>MDTSTDRMAREDTLHVGAARPARLFGLPYPLAVFLGFVFYMIQTNLTGWYGLTWAVAVVGPCWGLAYVIVAHDPYGASVVVAWCRTCLLLRDKSAWGGPSCSPLPACKRKIRTMQ</sequence>
<organism evidence="6 7">
    <name type="scientific">Skermanella aerolata</name>
    <dbReference type="NCBI Taxonomy" id="393310"/>
    <lineage>
        <taxon>Bacteria</taxon>
        <taxon>Pseudomonadati</taxon>
        <taxon>Pseudomonadota</taxon>
        <taxon>Alphaproteobacteria</taxon>
        <taxon>Rhodospirillales</taxon>
        <taxon>Azospirillaceae</taxon>
        <taxon>Skermanella</taxon>
    </lineage>
</organism>
<keyword evidence="3 5" id="KW-1133">Transmembrane helix</keyword>
<evidence type="ECO:0000256" key="1">
    <source>
        <dbReference type="ARBA" id="ARBA00004370"/>
    </source>
</evidence>
<comment type="caution">
    <text evidence="6">The sequence shown here is derived from an EMBL/GenBank/DDBJ whole genome shotgun (WGS) entry which is preliminary data.</text>
</comment>
<accession>A0A512E0C0</accession>
<evidence type="ECO:0000256" key="3">
    <source>
        <dbReference type="ARBA" id="ARBA00022989"/>
    </source>
</evidence>
<feature type="transmembrane region" description="Helical" evidence="5">
    <location>
        <begin position="21"/>
        <end position="42"/>
    </location>
</feature>
<dbReference type="Pfam" id="PF05101">
    <property type="entry name" value="VirB3"/>
    <property type="match status" value="1"/>
</dbReference>
<dbReference type="GO" id="GO:0016020">
    <property type="term" value="C:membrane"/>
    <property type="evidence" value="ECO:0007669"/>
    <property type="project" value="UniProtKB-SubCell"/>
</dbReference>
<evidence type="ECO:0000313" key="6">
    <source>
        <dbReference type="EMBL" id="GEO42162.1"/>
    </source>
</evidence>
<dbReference type="OrthoDB" id="9799932at2"/>
<keyword evidence="4 5" id="KW-0472">Membrane</keyword>
<dbReference type="RefSeq" id="WP_147041072.1">
    <property type="nucleotide sequence ID" value="NZ_BJYZ01000036.1"/>
</dbReference>
<name>A0A512E0C0_9PROT</name>
<evidence type="ECO:0000256" key="2">
    <source>
        <dbReference type="ARBA" id="ARBA00022692"/>
    </source>
</evidence>
<reference evidence="6 7" key="1">
    <citation type="submission" date="2019-07" db="EMBL/GenBank/DDBJ databases">
        <title>Whole genome shotgun sequence of Skermanella aerolata NBRC 106429.</title>
        <authorList>
            <person name="Hosoyama A."/>
            <person name="Uohara A."/>
            <person name="Ohji S."/>
            <person name="Ichikawa N."/>
        </authorList>
    </citation>
    <scope>NUCLEOTIDE SEQUENCE [LARGE SCALE GENOMIC DNA]</scope>
    <source>
        <strain evidence="6 7">NBRC 106429</strain>
    </source>
</reference>
<dbReference type="Proteomes" id="UP000321523">
    <property type="component" value="Unassembled WGS sequence"/>
</dbReference>
<feature type="transmembrane region" description="Helical" evidence="5">
    <location>
        <begin position="48"/>
        <end position="70"/>
    </location>
</feature>
<proteinExistence type="predicted"/>
<evidence type="ECO:0000313" key="7">
    <source>
        <dbReference type="Proteomes" id="UP000321523"/>
    </source>
</evidence>
<dbReference type="AlphaFoldDB" id="A0A512E0C0"/>
<dbReference type="InterPro" id="IPR007792">
    <property type="entry name" value="T4SS_VirB3/TrbD/AvhB"/>
</dbReference>
<evidence type="ECO:0008006" key="8">
    <source>
        <dbReference type="Google" id="ProtNLM"/>
    </source>
</evidence>
<gene>
    <name evidence="6" type="ORF">SAE02_63100</name>
</gene>